<sequence length="136" mass="15290">MKRIKADRSKCVGCLTCVSACMVSHESCDSRNRIVRDSKNNIKLIFCHQCDKPKCVEACSNGAMSKNEENGLVEYNKELCISCNKCIEACPFDALKSDSIEHKEIMKCNMCTHRTENNEPNPMCVEKCPMGAINFI</sequence>
<evidence type="ECO:0000259" key="8">
    <source>
        <dbReference type="PROSITE" id="PS51379"/>
    </source>
</evidence>
<dbReference type="RefSeq" id="WP_143316373.1">
    <property type="nucleotide sequence ID" value="NZ_JACSRA010000001.1"/>
</dbReference>
<organism evidence="9 10">
    <name type="scientific">Clostridium cibarium</name>
    <dbReference type="NCBI Taxonomy" id="2762247"/>
    <lineage>
        <taxon>Bacteria</taxon>
        <taxon>Bacillati</taxon>
        <taxon>Bacillota</taxon>
        <taxon>Clostridia</taxon>
        <taxon>Eubacteriales</taxon>
        <taxon>Clostridiaceae</taxon>
        <taxon>Clostridium</taxon>
    </lineage>
</organism>
<keyword evidence="1" id="KW-0813">Transport</keyword>
<evidence type="ECO:0000256" key="7">
    <source>
        <dbReference type="ARBA" id="ARBA00023014"/>
    </source>
</evidence>
<dbReference type="PANTHER" id="PTHR43177:SF5">
    <property type="entry name" value="ANAEROBIC DIMETHYL SULFOXIDE REDUCTASE CHAIN B-RELATED"/>
    <property type="match status" value="1"/>
</dbReference>
<dbReference type="InterPro" id="IPR017900">
    <property type="entry name" value="4Fe4S_Fe_S_CS"/>
</dbReference>
<evidence type="ECO:0000256" key="1">
    <source>
        <dbReference type="ARBA" id="ARBA00022448"/>
    </source>
</evidence>
<dbReference type="PROSITE" id="PS51379">
    <property type="entry name" value="4FE4S_FER_2"/>
    <property type="match status" value="2"/>
</dbReference>
<keyword evidence="7" id="KW-0411">Iron-sulfur</keyword>
<evidence type="ECO:0000256" key="4">
    <source>
        <dbReference type="ARBA" id="ARBA00022737"/>
    </source>
</evidence>
<proteinExistence type="predicted"/>
<keyword evidence="10" id="KW-1185">Reference proteome</keyword>
<dbReference type="Gene3D" id="3.30.70.20">
    <property type="match status" value="2"/>
</dbReference>
<dbReference type="InterPro" id="IPR050954">
    <property type="entry name" value="ET_IronSulfur_Cluster-Binding"/>
</dbReference>
<accession>A0ABR8PP33</accession>
<comment type="caution">
    <text evidence="9">The sequence shown here is derived from an EMBL/GenBank/DDBJ whole genome shotgun (WGS) entry which is preliminary data.</text>
</comment>
<evidence type="ECO:0000256" key="6">
    <source>
        <dbReference type="ARBA" id="ARBA00023004"/>
    </source>
</evidence>
<keyword evidence="6" id="KW-0408">Iron</keyword>
<dbReference type="PROSITE" id="PS00198">
    <property type="entry name" value="4FE4S_FER_1"/>
    <property type="match status" value="1"/>
</dbReference>
<dbReference type="EMBL" id="JACSRA010000001">
    <property type="protein sequence ID" value="MBD7909895.1"/>
    <property type="molecule type" value="Genomic_DNA"/>
</dbReference>
<evidence type="ECO:0000313" key="10">
    <source>
        <dbReference type="Proteomes" id="UP000627781"/>
    </source>
</evidence>
<reference evidence="9 10" key="1">
    <citation type="submission" date="2020-08" db="EMBL/GenBank/DDBJ databases">
        <title>A Genomic Blueprint of the Chicken Gut Microbiome.</title>
        <authorList>
            <person name="Gilroy R."/>
            <person name="Ravi A."/>
            <person name="Getino M."/>
            <person name="Pursley I."/>
            <person name="Horton D.L."/>
            <person name="Alikhan N.-F."/>
            <person name="Baker D."/>
            <person name="Gharbi K."/>
            <person name="Hall N."/>
            <person name="Watson M."/>
            <person name="Adriaenssens E.M."/>
            <person name="Foster-Nyarko E."/>
            <person name="Jarju S."/>
            <person name="Secka A."/>
            <person name="Antonio M."/>
            <person name="Oren A."/>
            <person name="Chaudhuri R."/>
            <person name="La Ragione R.M."/>
            <person name="Hildebrand F."/>
            <person name="Pallen M.J."/>
        </authorList>
    </citation>
    <scope>NUCLEOTIDE SEQUENCE [LARGE SCALE GENOMIC DNA]</scope>
    <source>
        <strain evidence="9 10">Sa3CVN1</strain>
    </source>
</reference>
<feature type="domain" description="4Fe-4S ferredoxin-type" evidence="8">
    <location>
        <begin position="71"/>
        <end position="100"/>
    </location>
</feature>
<keyword evidence="5" id="KW-0249">Electron transport</keyword>
<evidence type="ECO:0000313" key="9">
    <source>
        <dbReference type="EMBL" id="MBD7909895.1"/>
    </source>
</evidence>
<evidence type="ECO:0000256" key="5">
    <source>
        <dbReference type="ARBA" id="ARBA00022982"/>
    </source>
</evidence>
<dbReference type="PANTHER" id="PTHR43177">
    <property type="entry name" value="PROTEIN NRFC"/>
    <property type="match status" value="1"/>
</dbReference>
<name>A0ABR8PP33_9CLOT</name>
<dbReference type="Pfam" id="PF13247">
    <property type="entry name" value="Fer4_11"/>
    <property type="match status" value="1"/>
</dbReference>
<feature type="domain" description="4Fe-4S ferredoxin-type" evidence="8">
    <location>
        <begin position="2"/>
        <end position="31"/>
    </location>
</feature>
<evidence type="ECO:0000256" key="3">
    <source>
        <dbReference type="ARBA" id="ARBA00022723"/>
    </source>
</evidence>
<evidence type="ECO:0000256" key="2">
    <source>
        <dbReference type="ARBA" id="ARBA00022485"/>
    </source>
</evidence>
<dbReference type="Proteomes" id="UP000627781">
    <property type="component" value="Unassembled WGS sequence"/>
</dbReference>
<keyword evidence="2" id="KW-0004">4Fe-4S</keyword>
<dbReference type="SUPFAM" id="SSF54862">
    <property type="entry name" value="4Fe-4S ferredoxins"/>
    <property type="match status" value="1"/>
</dbReference>
<protein>
    <submittedName>
        <fullName evidence="9">4Fe-4S binding protein</fullName>
    </submittedName>
</protein>
<dbReference type="InterPro" id="IPR017896">
    <property type="entry name" value="4Fe4S_Fe-S-bd"/>
</dbReference>
<gene>
    <name evidence="9" type="ORF">H9661_00880</name>
</gene>
<keyword evidence="4" id="KW-0677">Repeat</keyword>
<keyword evidence="3" id="KW-0479">Metal-binding</keyword>